<reference evidence="2 3" key="1">
    <citation type="submission" date="2019-05" db="EMBL/GenBank/DDBJ databases">
        <title>Another draft genome of Portunus trituberculatus and its Hox gene families provides insights of decapod evolution.</title>
        <authorList>
            <person name="Jeong J.-H."/>
            <person name="Song I."/>
            <person name="Kim S."/>
            <person name="Choi T."/>
            <person name="Kim D."/>
            <person name="Ryu S."/>
            <person name="Kim W."/>
        </authorList>
    </citation>
    <scope>NUCLEOTIDE SEQUENCE [LARGE SCALE GENOMIC DNA]</scope>
    <source>
        <tissue evidence="2">Muscle</tissue>
    </source>
</reference>
<protein>
    <submittedName>
        <fullName evidence="2">Solute carrier family 35 member F4</fullName>
    </submittedName>
</protein>
<dbReference type="PANTHER" id="PTHR19346">
    <property type="entry name" value="SUGAR PHOSPHATE TRANSPORTER DOMAIN-CONTAINING PROTEIN"/>
    <property type="match status" value="1"/>
</dbReference>
<gene>
    <name evidence="2" type="primary">SLC35F4</name>
    <name evidence="2" type="ORF">E2C01_013036</name>
</gene>
<evidence type="ECO:0000256" key="1">
    <source>
        <dbReference type="SAM" id="Phobius"/>
    </source>
</evidence>
<dbReference type="EMBL" id="VSRR010000834">
    <property type="protein sequence ID" value="MPC20103.1"/>
    <property type="molecule type" value="Genomic_DNA"/>
</dbReference>
<comment type="caution">
    <text evidence="2">The sequence shown here is derived from an EMBL/GenBank/DDBJ whole genome shotgun (WGS) entry which is preliminary data.</text>
</comment>
<feature type="transmembrane region" description="Helical" evidence="1">
    <location>
        <begin position="80"/>
        <end position="105"/>
    </location>
</feature>
<feature type="transmembrane region" description="Helical" evidence="1">
    <location>
        <begin position="117"/>
        <end position="138"/>
    </location>
</feature>
<feature type="transmembrane region" description="Helical" evidence="1">
    <location>
        <begin position="144"/>
        <end position="162"/>
    </location>
</feature>
<keyword evidence="1" id="KW-0812">Transmembrane</keyword>
<keyword evidence="1" id="KW-1133">Transmembrane helix</keyword>
<keyword evidence="3" id="KW-1185">Reference proteome</keyword>
<feature type="transmembrane region" description="Helical" evidence="1">
    <location>
        <begin position="174"/>
        <end position="194"/>
    </location>
</feature>
<dbReference type="OrthoDB" id="10062838at2759"/>
<feature type="transmembrane region" description="Helical" evidence="1">
    <location>
        <begin position="50"/>
        <end position="68"/>
    </location>
</feature>
<keyword evidence="1" id="KW-0472">Membrane</keyword>
<evidence type="ECO:0000313" key="2">
    <source>
        <dbReference type="EMBL" id="MPC20103.1"/>
    </source>
</evidence>
<feature type="transmembrane region" description="Helical" evidence="1">
    <location>
        <begin position="20"/>
        <end position="38"/>
    </location>
</feature>
<evidence type="ECO:0000313" key="3">
    <source>
        <dbReference type="Proteomes" id="UP000324222"/>
    </source>
</evidence>
<dbReference type="Proteomes" id="UP000324222">
    <property type="component" value="Unassembled WGS sequence"/>
</dbReference>
<organism evidence="2 3">
    <name type="scientific">Portunus trituberculatus</name>
    <name type="common">Swimming crab</name>
    <name type="synonym">Neptunus trituberculatus</name>
    <dbReference type="NCBI Taxonomy" id="210409"/>
    <lineage>
        <taxon>Eukaryota</taxon>
        <taxon>Metazoa</taxon>
        <taxon>Ecdysozoa</taxon>
        <taxon>Arthropoda</taxon>
        <taxon>Crustacea</taxon>
        <taxon>Multicrustacea</taxon>
        <taxon>Malacostraca</taxon>
        <taxon>Eumalacostraca</taxon>
        <taxon>Eucarida</taxon>
        <taxon>Decapoda</taxon>
        <taxon>Pleocyemata</taxon>
        <taxon>Brachyura</taxon>
        <taxon>Eubrachyura</taxon>
        <taxon>Portunoidea</taxon>
        <taxon>Portunidae</taxon>
        <taxon>Portuninae</taxon>
        <taxon>Portunus</taxon>
    </lineage>
</organism>
<name>A0A5B7DFV1_PORTR</name>
<sequence length="258" mass="28362">MKIQSVYNCTVSITVSTHSSFQIVAVILCNTGTALLAYMDGITRTKTLGGVVLAAASAAGSAVYKVLFKKVIGEASFGQVSLIFTVIALLNTILLSPFVAALYFSGYEVIVWSHLQWPNLLIAAALSLAANLLGNFGVAFTFEIFITLGLVLAIPVSAALDIKWYHVKFEGMKLAGVVLIVCGFFLVLFPANWPEYITKVLRWVFGGVARCLWHCCLKRANWGRHRKRNQPRQQPEPIDYRTGLISRSHLRSPSGLIR</sequence>
<dbReference type="PANTHER" id="PTHR19346:SF4">
    <property type="entry name" value="SUGAR PHOSPHATE TRANSPORTER DOMAIN-CONTAINING PROTEIN"/>
    <property type="match status" value="1"/>
</dbReference>
<dbReference type="InterPro" id="IPR026505">
    <property type="entry name" value="Solute_c_fam_35_mem_F3/F4"/>
</dbReference>
<proteinExistence type="predicted"/>
<dbReference type="AlphaFoldDB" id="A0A5B7DFV1"/>
<accession>A0A5B7DFV1</accession>